<reference evidence="6 7" key="1">
    <citation type="submission" date="2016-01" db="EMBL/GenBank/DDBJ databases">
        <authorList>
            <person name="Oliw E.H."/>
        </authorList>
    </citation>
    <scope>NUCLEOTIDE SEQUENCE [LARGE SCALE GENOMIC DNA]</scope>
    <source>
        <strain evidence="6">LMG 22029</strain>
    </source>
</reference>
<keyword evidence="2 4" id="KW-0238">DNA-binding</keyword>
<dbReference type="PANTHER" id="PTHR47506:SF3">
    <property type="entry name" value="HTH-TYPE TRANSCRIPTIONAL REGULATOR LMRA"/>
    <property type="match status" value="1"/>
</dbReference>
<dbReference type="InterPro" id="IPR009057">
    <property type="entry name" value="Homeodomain-like_sf"/>
</dbReference>
<proteinExistence type="predicted"/>
<feature type="DNA-binding region" description="H-T-H motif" evidence="4">
    <location>
        <begin position="27"/>
        <end position="46"/>
    </location>
</feature>
<keyword evidence="1" id="KW-0805">Transcription regulation</keyword>
<evidence type="ECO:0000313" key="6">
    <source>
        <dbReference type="EMBL" id="SAL21053.1"/>
    </source>
</evidence>
<dbReference type="SUPFAM" id="SSF46689">
    <property type="entry name" value="Homeodomain-like"/>
    <property type="match status" value="1"/>
</dbReference>
<dbReference type="EMBL" id="FCOC02000003">
    <property type="protein sequence ID" value="SAL21053.1"/>
    <property type="molecule type" value="Genomic_DNA"/>
</dbReference>
<evidence type="ECO:0000256" key="3">
    <source>
        <dbReference type="ARBA" id="ARBA00023163"/>
    </source>
</evidence>
<dbReference type="SUPFAM" id="SSF48498">
    <property type="entry name" value="Tetracyclin repressor-like, C-terminal domain"/>
    <property type="match status" value="1"/>
</dbReference>
<dbReference type="GO" id="GO:0003677">
    <property type="term" value="F:DNA binding"/>
    <property type="evidence" value="ECO:0007669"/>
    <property type="project" value="UniProtKB-UniRule"/>
</dbReference>
<dbReference type="InterPro" id="IPR036271">
    <property type="entry name" value="Tet_transcr_reg_TetR-rel_C_sf"/>
</dbReference>
<evidence type="ECO:0000313" key="7">
    <source>
        <dbReference type="Proteomes" id="UP000054893"/>
    </source>
</evidence>
<dbReference type="PANTHER" id="PTHR47506">
    <property type="entry name" value="TRANSCRIPTIONAL REGULATORY PROTEIN"/>
    <property type="match status" value="1"/>
</dbReference>
<dbReference type="OrthoDB" id="5293507at2"/>
<dbReference type="Gene3D" id="1.10.357.10">
    <property type="entry name" value="Tetracycline Repressor, domain 2"/>
    <property type="match status" value="1"/>
</dbReference>
<feature type="domain" description="HTH tetR-type" evidence="5">
    <location>
        <begin position="4"/>
        <end position="64"/>
    </location>
</feature>
<sequence length="188" mass="20514">MVTTDTREKIMSVGRLMVQGHGYNALSFREIGKEVGVSSASIHHHFPTKGDLGAALAQRYTEDGIEALGQIIASSRTARDCIDSYAGIFRAALLNDNRMCLVGLMAAEHDDLPVEVRAEVDRFINVNVEWLVEVLSRRRTRAGKEANRQQALAIFAAMEGAQLVARGRGNIALFDQAVAAYRAAGLFP</sequence>
<dbReference type="Proteomes" id="UP000054893">
    <property type="component" value="Unassembled WGS sequence"/>
</dbReference>
<evidence type="ECO:0000256" key="2">
    <source>
        <dbReference type="ARBA" id="ARBA00023125"/>
    </source>
</evidence>
<evidence type="ECO:0000259" key="5">
    <source>
        <dbReference type="PROSITE" id="PS50977"/>
    </source>
</evidence>
<organism evidence="6 7">
    <name type="scientific">Caballeronia sordidicola</name>
    <name type="common">Burkholderia sordidicola</name>
    <dbReference type="NCBI Taxonomy" id="196367"/>
    <lineage>
        <taxon>Bacteria</taxon>
        <taxon>Pseudomonadati</taxon>
        <taxon>Pseudomonadota</taxon>
        <taxon>Betaproteobacteria</taxon>
        <taxon>Burkholderiales</taxon>
        <taxon>Burkholderiaceae</taxon>
        <taxon>Caballeronia</taxon>
    </lineage>
</organism>
<protein>
    <submittedName>
        <fullName evidence="6">TetR family transcriptional regulator</fullName>
    </submittedName>
</protein>
<evidence type="ECO:0000256" key="4">
    <source>
        <dbReference type="PROSITE-ProRule" id="PRU00335"/>
    </source>
</evidence>
<dbReference type="Pfam" id="PF00440">
    <property type="entry name" value="TetR_N"/>
    <property type="match status" value="1"/>
</dbReference>
<gene>
    <name evidence="6" type="ORF">AWB64_01527</name>
</gene>
<accession>A0A158FN32</accession>
<evidence type="ECO:0000256" key="1">
    <source>
        <dbReference type="ARBA" id="ARBA00023015"/>
    </source>
</evidence>
<keyword evidence="3" id="KW-0804">Transcription</keyword>
<dbReference type="AlphaFoldDB" id="A0A158FN32"/>
<name>A0A158FN32_CABSO</name>
<dbReference type="PROSITE" id="PS50977">
    <property type="entry name" value="HTH_TETR_2"/>
    <property type="match status" value="1"/>
</dbReference>
<dbReference type="RefSeq" id="WP_060818401.1">
    <property type="nucleotide sequence ID" value="NZ_FCOC02000003.1"/>
</dbReference>
<dbReference type="InterPro" id="IPR001647">
    <property type="entry name" value="HTH_TetR"/>
</dbReference>